<dbReference type="Proteomes" id="UP001500507">
    <property type="component" value="Unassembled WGS sequence"/>
</dbReference>
<evidence type="ECO:0000256" key="5">
    <source>
        <dbReference type="ARBA" id="ARBA00022839"/>
    </source>
</evidence>
<dbReference type="PANTHER" id="PTHR30255:SF2">
    <property type="entry name" value="SINGLE-STRANDED-DNA-SPECIFIC EXONUCLEASE RECJ"/>
    <property type="match status" value="1"/>
</dbReference>
<feature type="domain" description="DDH" evidence="6">
    <location>
        <begin position="78"/>
        <end position="228"/>
    </location>
</feature>
<keyword evidence="4" id="KW-0378">Hydrolase</keyword>
<feature type="domain" description="RecJ OB" evidence="8">
    <location>
        <begin position="451"/>
        <end position="558"/>
    </location>
</feature>
<comment type="caution">
    <text evidence="9">The sequence shown here is derived from an EMBL/GenBank/DDBJ whole genome shotgun (WGS) entry which is preliminary data.</text>
</comment>
<dbReference type="Pfam" id="PF01368">
    <property type="entry name" value="DHH"/>
    <property type="match status" value="1"/>
</dbReference>
<proteinExistence type="inferred from homology"/>
<dbReference type="Pfam" id="PF17768">
    <property type="entry name" value="RecJ_OB"/>
    <property type="match status" value="1"/>
</dbReference>
<organism evidence="9 10">
    <name type="scientific">Gangjinia marincola</name>
    <dbReference type="NCBI Taxonomy" id="578463"/>
    <lineage>
        <taxon>Bacteria</taxon>
        <taxon>Pseudomonadati</taxon>
        <taxon>Bacteroidota</taxon>
        <taxon>Flavobacteriia</taxon>
        <taxon>Flavobacteriales</taxon>
        <taxon>Flavobacteriaceae</taxon>
        <taxon>Gangjinia</taxon>
    </lineage>
</organism>
<dbReference type="InterPro" id="IPR038763">
    <property type="entry name" value="DHH_sf"/>
</dbReference>
<dbReference type="RefSeq" id="WP_343766210.1">
    <property type="nucleotide sequence ID" value="NZ_BAAAFG010000015.1"/>
</dbReference>
<dbReference type="Gene3D" id="3.10.310.30">
    <property type="match status" value="1"/>
</dbReference>
<gene>
    <name evidence="9" type="primary">recJ</name>
    <name evidence="9" type="ORF">GCM10009117_17510</name>
</gene>
<dbReference type="InterPro" id="IPR004610">
    <property type="entry name" value="RecJ"/>
</dbReference>
<accession>A0ABN1MI60</accession>
<dbReference type="InterPro" id="IPR041122">
    <property type="entry name" value="RecJ_OB"/>
</dbReference>
<evidence type="ECO:0000259" key="7">
    <source>
        <dbReference type="Pfam" id="PF02272"/>
    </source>
</evidence>
<dbReference type="Gene3D" id="3.90.1640.30">
    <property type="match status" value="1"/>
</dbReference>
<keyword evidence="10" id="KW-1185">Reference proteome</keyword>
<evidence type="ECO:0000259" key="6">
    <source>
        <dbReference type="Pfam" id="PF01368"/>
    </source>
</evidence>
<evidence type="ECO:0000259" key="8">
    <source>
        <dbReference type="Pfam" id="PF17768"/>
    </source>
</evidence>
<dbReference type="NCBIfam" id="TIGR00644">
    <property type="entry name" value="recJ"/>
    <property type="match status" value="1"/>
</dbReference>
<reference evidence="9 10" key="1">
    <citation type="journal article" date="2019" name="Int. J. Syst. Evol. Microbiol.">
        <title>The Global Catalogue of Microorganisms (GCM) 10K type strain sequencing project: providing services to taxonomists for standard genome sequencing and annotation.</title>
        <authorList>
            <consortium name="The Broad Institute Genomics Platform"/>
            <consortium name="The Broad Institute Genome Sequencing Center for Infectious Disease"/>
            <person name="Wu L."/>
            <person name="Ma J."/>
        </authorList>
    </citation>
    <scope>NUCLEOTIDE SEQUENCE [LARGE SCALE GENOMIC DNA]</scope>
    <source>
        <strain evidence="9 10">JCM 16082</strain>
    </source>
</reference>
<dbReference type="PANTHER" id="PTHR30255">
    <property type="entry name" value="SINGLE-STRANDED-DNA-SPECIFIC EXONUCLEASE RECJ"/>
    <property type="match status" value="1"/>
</dbReference>
<evidence type="ECO:0000256" key="3">
    <source>
        <dbReference type="ARBA" id="ARBA00022722"/>
    </source>
</evidence>
<evidence type="ECO:0000313" key="9">
    <source>
        <dbReference type="EMBL" id="GAA0872604.1"/>
    </source>
</evidence>
<evidence type="ECO:0000313" key="10">
    <source>
        <dbReference type="Proteomes" id="UP001500507"/>
    </source>
</evidence>
<dbReference type="InterPro" id="IPR003156">
    <property type="entry name" value="DHHA1_dom"/>
</dbReference>
<dbReference type="SUPFAM" id="SSF64182">
    <property type="entry name" value="DHH phosphoesterases"/>
    <property type="match status" value="1"/>
</dbReference>
<dbReference type="EMBL" id="BAAAFG010000015">
    <property type="protein sequence ID" value="GAA0872604.1"/>
    <property type="molecule type" value="Genomic_DNA"/>
</dbReference>
<dbReference type="InterPro" id="IPR001667">
    <property type="entry name" value="DDH_dom"/>
</dbReference>
<evidence type="ECO:0000256" key="2">
    <source>
        <dbReference type="ARBA" id="ARBA00019841"/>
    </source>
</evidence>
<evidence type="ECO:0000256" key="4">
    <source>
        <dbReference type="ARBA" id="ARBA00022801"/>
    </source>
</evidence>
<name>A0ABN1MI60_9FLAO</name>
<sequence length="562" mass="62575">MRWTIKPVPALEKIKHLQDALQVDAVTAQLLIQRGIKTYDDAKAFFRPSISQLHDPFLMKDMDRAVDRIEKAIKSGENILIYGDYDVDGTTAVSLMYSFLSKIHSSVATYIPDRYEEGYGISYQGIDFAQDNGFTLIIALDCGIKAIDKVAYAEEKQIDFIICDHHRPGEHLPKAVAVLDPKRKDCTYPYEELCGCGVGFKLIQALAQHQDVPVEALTEYLDLVATAIGADIVPITGENRILAYHGLEVINKNPRPGIAAMTAPLKKELTITDVVFIIAPRINAAGRIKHGQNAVNLLTENDPNVAIAFAEEIETFNLDRRSLDKQITAEALAQITTLKEEDRMTSVVYDKSWHKGVIGIVASRLIETYYRPTLVFTKSGNKLAASARSVRGYDVYEALEACQEHIEQFGGHKYAAGLTLAEANYGAFKQKFEEVVSGNIDPKLLVPEISIDAEIKLRDLTPKFYRILKQFAPFGPGNMRPTFMVSKAQDTGYGKTVGQTNDHLKLTLTQDKVRIGAIGFNLGDKEDLIKDKQCFSAAFTLDENEWNGNVTLQLKLKDIKPN</sequence>
<evidence type="ECO:0000256" key="1">
    <source>
        <dbReference type="ARBA" id="ARBA00005915"/>
    </source>
</evidence>
<feature type="domain" description="DHHA1" evidence="7">
    <location>
        <begin position="348"/>
        <end position="437"/>
    </location>
</feature>
<keyword evidence="5 9" id="KW-0269">Exonuclease</keyword>
<dbReference type="GO" id="GO:0004527">
    <property type="term" value="F:exonuclease activity"/>
    <property type="evidence" value="ECO:0007669"/>
    <property type="project" value="UniProtKB-KW"/>
</dbReference>
<keyword evidence="3" id="KW-0540">Nuclease</keyword>
<dbReference type="InterPro" id="IPR051673">
    <property type="entry name" value="SSDNA_exonuclease_RecJ"/>
</dbReference>
<protein>
    <recommendedName>
        <fullName evidence="2">Single-stranded-DNA-specific exonuclease RecJ</fullName>
    </recommendedName>
</protein>
<dbReference type="Pfam" id="PF02272">
    <property type="entry name" value="DHHA1"/>
    <property type="match status" value="1"/>
</dbReference>
<comment type="similarity">
    <text evidence="1">Belongs to the RecJ family.</text>
</comment>